<dbReference type="InterPro" id="IPR017871">
    <property type="entry name" value="ABC_transporter-like_CS"/>
</dbReference>
<dbReference type="AlphaFoldDB" id="A0A073K7N1"/>
<dbReference type="SMART" id="SM00382">
    <property type="entry name" value="AAA"/>
    <property type="match status" value="2"/>
</dbReference>
<evidence type="ECO:0000256" key="4">
    <source>
        <dbReference type="SAM" id="Coils"/>
    </source>
</evidence>
<protein>
    <submittedName>
        <fullName evidence="6">Multidrug ABC transporter ATP-binding protein</fullName>
    </submittedName>
</protein>
<feature type="domain" description="ABC transporter" evidence="5">
    <location>
        <begin position="4"/>
        <end position="255"/>
    </location>
</feature>
<feature type="domain" description="ABC transporter" evidence="5">
    <location>
        <begin position="319"/>
        <end position="538"/>
    </location>
</feature>
<dbReference type="PANTHER" id="PTHR42855">
    <property type="entry name" value="ABC TRANSPORTER ATP-BINDING SUBUNIT"/>
    <property type="match status" value="1"/>
</dbReference>
<dbReference type="InterPro" id="IPR037118">
    <property type="entry name" value="Val-tRNA_synth_C_sf"/>
</dbReference>
<dbReference type="eggNOG" id="COG0488">
    <property type="taxonomic scope" value="Bacteria"/>
</dbReference>
<comment type="caution">
    <text evidence="6">The sequence shown here is derived from an EMBL/GenBank/DDBJ whole genome shotgun (WGS) entry which is preliminary data.</text>
</comment>
<dbReference type="Pfam" id="PF12848">
    <property type="entry name" value="ABC_tran_Xtn"/>
    <property type="match status" value="1"/>
</dbReference>
<keyword evidence="1" id="KW-0677">Repeat</keyword>
<evidence type="ECO:0000259" key="5">
    <source>
        <dbReference type="PROSITE" id="PS50893"/>
    </source>
</evidence>
<accession>A0A073K7N1</accession>
<feature type="coiled-coil region" evidence="4">
    <location>
        <begin position="529"/>
        <end position="622"/>
    </location>
</feature>
<dbReference type="Proteomes" id="UP000027822">
    <property type="component" value="Unassembled WGS sequence"/>
</dbReference>
<dbReference type="PANTHER" id="PTHR42855:SF1">
    <property type="entry name" value="ABC TRANSPORTER DOMAIN-CONTAINING PROTEIN"/>
    <property type="match status" value="1"/>
</dbReference>
<sequence>MKMLTVENVSKSYGDKPLFNGLSFSIGEGQRIGIIGVNGTGKSTLLKIIAGVEIPDTGDMTHTRGYTISYLSQRPEFKENLTVLEQVFHGDTPLIRLLREYEQALLNLEKDPTNEKVQEQLFVVQQRMDAMNAWEANASAKALLTKLGITDFSQTVGNLSGGQKKRIAMAQCFIQTPDLLILDEPTNHLDHETVEWLEEYLARYTGSVLLVTHDRYFLDRVTNGIFELNNGNLYTYEGNYGAFLEAKALREEQEMAQEAKRQNLYRRELAWIRRGAKARSTKQKARIQRFEELKSQEGPAAKQSVDIALSGSRLGKKVLELKDVTKSFGEKIVLQNFNHIVNPGDRIGIIGANGSGKSSLLNMLAQKITPDSGEIEVGQTVKIAYYTQENEEMNLNQRMIEYIKEVAEVIHTTDGKVIGASQMLERFLFPPHSHGTPLGKLSGGERRRLYLLRILMGEPNVLLLDEPTNDLDTQTLTVLEDYLEEFPGVVITVSHDRYFLDKVIDELFVFAGNGEVRTYLGSYSDYLELQKTEALLEKAEVKKEKKIEEAPKQNRKRKLSYNEQREWETIEDIIAQLEEKIEELAVQLEKVGADYTKAQQLSEEQQQTEEELEKTMERWSELSDIVEGLK</sequence>
<dbReference type="FunFam" id="3.40.50.300:FF:000011">
    <property type="entry name" value="Putative ABC transporter ATP-binding component"/>
    <property type="match status" value="1"/>
</dbReference>
<dbReference type="GO" id="GO:0016887">
    <property type="term" value="F:ATP hydrolysis activity"/>
    <property type="evidence" value="ECO:0007669"/>
    <property type="project" value="InterPro"/>
</dbReference>
<dbReference type="InterPro" id="IPR003593">
    <property type="entry name" value="AAA+_ATPase"/>
</dbReference>
<keyword evidence="7" id="KW-1185">Reference proteome</keyword>
<dbReference type="PROSITE" id="PS50893">
    <property type="entry name" value="ABC_TRANSPORTER_2"/>
    <property type="match status" value="2"/>
</dbReference>
<dbReference type="RefSeq" id="WP_034641130.1">
    <property type="nucleotide sequence ID" value="NZ_CBCSJC010000011.1"/>
</dbReference>
<dbReference type="Pfam" id="PF00005">
    <property type="entry name" value="ABC_tran"/>
    <property type="match status" value="2"/>
</dbReference>
<keyword evidence="3 6" id="KW-0067">ATP-binding</keyword>
<dbReference type="InterPro" id="IPR032781">
    <property type="entry name" value="ABC_tran_Xtn"/>
</dbReference>
<dbReference type="GO" id="GO:0003677">
    <property type="term" value="F:DNA binding"/>
    <property type="evidence" value="ECO:0007669"/>
    <property type="project" value="InterPro"/>
</dbReference>
<reference evidence="6 7" key="1">
    <citation type="submission" date="2014-06" db="EMBL/GenBank/DDBJ databases">
        <title>Draft genome sequence of Bacillus manliponensis JCM 15802 (MCCC 1A00708).</title>
        <authorList>
            <person name="Lai Q."/>
            <person name="Liu Y."/>
            <person name="Shao Z."/>
        </authorList>
    </citation>
    <scope>NUCLEOTIDE SEQUENCE [LARGE SCALE GENOMIC DNA]</scope>
    <source>
        <strain evidence="6 7">JCM 15802</strain>
    </source>
</reference>
<dbReference type="CDD" id="cd03221">
    <property type="entry name" value="ABCF_EF-3"/>
    <property type="match status" value="2"/>
</dbReference>
<dbReference type="GO" id="GO:0005524">
    <property type="term" value="F:ATP binding"/>
    <property type="evidence" value="ECO:0007669"/>
    <property type="project" value="UniProtKB-KW"/>
</dbReference>
<evidence type="ECO:0000313" key="7">
    <source>
        <dbReference type="Proteomes" id="UP000027822"/>
    </source>
</evidence>
<dbReference type="InterPro" id="IPR027417">
    <property type="entry name" value="P-loop_NTPase"/>
</dbReference>
<name>A0A073K7N1_9BACI</name>
<dbReference type="Gene3D" id="3.40.50.300">
    <property type="entry name" value="P-loop containing nucleotide triphosphate hydrolases"/>
    <property type="match status" value="2"/>
</dbReference>
<dbReference type="PROSITE" id="PS00211">
    <property type="entry name" value="ABC_TRANSPORTER_1"/>
    <property type="match status" value="1"/>
</dbReference>
<dbReference type="Pfam" id="PF16326">
    <property type="entry name" value="ABC_tran_CTD"/>
    <property type="match status" value="1"/>
</dbReference>
<evidence type="ECO:0000256" key="1">
    <source>
        <dbReference type="ARBA" id="ARBA00022737"/>
    </source>
</evidence>
<dbReference type="STRING" id="574376.BAMA_05690"/>
<evidence type="ECO:0000256" key="2">
    <source>
        <dbReference type="ARBA" id="ARBA00022741"/>
    </source>
</evidence>
<keyword evidence="2" id="KW-0547">Nucleotide-binding</keyword>
<keyword evidence="4" id="KW-0175">Coiled coil</keyword>
<dbReference type="OrthoDB" id="9760950at2"/>
<organism evidence="6 7">
    <name type="scientific">Bacillus manliponensis</name>
    <dbReference type="NCBI Taxonomy" id="574376"/>
    <lineage>
        <taxon>Bacteria</taxon>
        <taxon>Bacillati</taxon>
        <taxon>Bacillota</taxon>
        <taxon>Bacilli</taxon>
        <taxon>Bacillales</taxon>
        <taxon>Bacillaceae</taxon>
        <taxon>Bacillus</taxon>
        <taxon>Bacillus cereus group</taxon>
    </lineage>
</organism>
<dbReference type="EMBL" id="JOTN01000015">
    <property type="protein sequence ID" value="KEK18273.1"/>
    <property type="molecule type" value="Genomic_DNA"/>
</dbReference>
<dbReference type="SUPFAM" id="SSF52540">
    <property type="entry name" value="P-loop containing nucleoside triphosphate hydrolases"/>
    <property type="match status" value="2"/>
</dbReference>
<dbReference type="InterPro" id="IPR032524">
    <property type="entry name" value="ABC_tran_C"/>
</dbReference>
<evidence type="ECO:0000256" key="3">
    <source>
        <dbReference type="ARBA" id="ARBA00022840"/>
    </source>
</evidence>
<dbReference type="Gene3D" id="1.10.287.380">
    <property type="entry name" value="Valyl-tRNA synthetase, C-terminal domain"/>
    <property type="match status" value="1"/>
</dbReference>
<evidence type="ECO:0000313" key="6">
    <source>
        <dbReference type="EMBL" id="KEK18273.1"/>
    </source>
</evidence>
<dbReference type="FunFam" id="3.40.50.300:FF:000309">
    <property type="entry name" value="ABC transporter ATP-binding protein"/>
    <property type="match status" value="1"/>
</dbReference>
<gene>
    <name evidence="6" type="ORF">BAMA_05690</name>
</gene>
<proteinExistence type="predicted"/>
<dbReference type="InterPro" id="IPR003439">
    <property type="entry name" value="ABC_transporter-like_ATP-bd"/>
</dbReference>
<dbReference type="InterPro" id="IPR051309">
    <property type="entry name" value="ABCF_ATPase"/>
</dbReference>